<organism evidence="3 4">
    <name type="scientific">Azorhizobium caulinodans (strain ATCC 43989 / DSM 5975 / JCM 20966 / LMG 6465 / NBRC 14845 / NCIMB 13405 / ORS 571)</name>
    <dbReference type="NCBI Taxonomy" id="438753"/>
    <lineage>
        <taxon>Bacteria</taxon>
        <taxon>Pseudomonadati</taxon>
        <taxon>Pseudomonadota</taxon>
        <taxon>Alphaproteobacteria</taxon>
        <taxon>Hyphomicrobiales</taxon>
        <taxon>Xanthobacteraceae</taxon>
        <taxon>Azorhizobium</taxon>
    </lineage>
</organism>
<feature type="domain" description="Putative regulatory protein FmdB zinc ribbon" evidence="2">
    <location>
        <begin position="1"/>
        <end position="41"/>
    </location>
</feature>
<proteinExistence type="predicted"/>
<dbReference type="Pfam" id="PF09723">
    <property type="entry name" value="Zn_ribbon_8"/>
    <property type="match status" value="1"/>
</dbReference>
<reference evidence="3 4" key="3">
    <citation type="journal article" date="2008" name="BMC Genomics">
        <title>The genome of the versatile nitrogen fixer Azorhizobium caulinodans ORS571.</title>
        <authorList>
            <person name="Lee KB."/>
            <person name="Backer P.D."/>
            <person name="Aono T."/>
            <person name="Liu CT."/>
            <person name="Suzuki S."/>
            <person name="Suzuki T."/>
            <person name="Kaneko T."/>
            <person name="Yamada M."/>
            <person name="Tabata S."/>
            <person name="Kupfer D.M."/>
            <person name="Najar F.Z."/>
            <person name="Wiley G.B."/>
            <person name="Roe B."/>
            <person name="Binnewies T.T."/>
            <person name="Ussery D.W."/>
            <person name="D'Haeze W."/>
            <person name="Herder J.D."/>
            <person name="Gevers D."/>
            <person name="Vereecke D."/>
            <person name="Holsters M."/>
            <person name="Oyaizu H."/>
        </authorList>
    </citation>
    <scope>NUCLEOTIDE SEQUENCE [LARGE SCALE GENOMIC DNA]</scope>
    <source>
        <strain evidence="4">ATCC 43989 / DSM 5975 / JCM 20966 / LMG 6465 / NBRC 14845 / NCIMB 13405 / ORS 571</strain>
    </source>
</reference>
<sequence>MPVYDYMCEDCGPFTQMHPMSACADPQSCPDCGLLAPRAFLSAPYFAGMDSARRTAIATNERSANAPMTSSEFAAKKHGAGCSCCSGMQSRSKKSRTATAPSGAKSFPSARPWMISH</sequence>
<keyword evidence="4" id="KW-1185">Reference proteome</keyword>
<reference evidence="3 4" key="1">
    <citation type="journal article" date="2007" name="Appl. Environ. Microbiol.">
        <title>Rhizobial factors required for stem nodule maturation and maintenance in Sesbania rostrata-Azorhizobium caulinodans ORS571 symbiosis.</title>
        <authorList>
            <person name="Suzuki S."/>
            <person name="Aono T."/>
            <person name="Lee KB."/>
            <person name="Suzuki T."/>
            <person name="Liu CT."/>
            <person name="Miwa H."/>
            <person name="Wakao S."/>
            <person name="Iki T."/>
            <person name="Oyaizu H."/>
        </authorList>
    </citation>
    <scope>NUCLEOTIDE SEQUENCE [LARGE SCALE GENOMIC DNA]</scope>
    <source>
        <strain evidence="4">ATCC 43989 / DSM 5975 / JCM 20966 / LMG 6465 / NBRC 14845 / NCIMB 13405 / ORS 571</strain>
    </source>
</reference>
<evidence type="ECO:0000313" key="3">
    <source>
        <dbReference type="EMBL" id="BAF90098.1"/>
    </source>
</evidence>
<dbReference type="NCBIfam" id="TIGR02605">
    <property type="entry name" value="CxxC_CxxC_SSSS"/>
    <property type="match status" value="1"/>
</dbReference>
<reference evidence="3 4" key="4">
    <citation type="journal article" date="2009" name="Appl. Environ. Microbiol.">
        <title>Comparative genome-wide transcriptional profiling of Azorhizobium caulinodans ORS571 grown under free-living and symbiotic conditions.</title>
        <authorList>
            <person name="Tsukada S."/>
            <person name="Aono T."/>
            <person name="Akiba N."/>
            <person name="Lee KB."/>
            <person name="Liu CT."/>
            <person name="Toyazaki H."/>
            <person name="Oyaizu H."/>
        </authorList>
    </citation>
    <scope>NUCLEOTIDE SEQUENCE [LARGE SCALE GENOMIC DNA]</scope>
    <source>
        <strain evidence="4">ATCC 43989 / DSM 5975 / JCM 20966 / LMG 6465 / NBRC 14845 / NCIMB 13405 / ORS 571</strain>
    </source>
</reference>
<accession>A8HRV3</accession>
<protein>
    <submittedName>
        <fullName evidence="3">Putative formamidase regulatory protein</fullName>
    </submittedName>
</protein>
<dbReference type="HOGENOM" id="CLU_136025_2_0_5"/>
<evidence type="ECO:0000259" key="2">
    <source>
        <dbReference type="SMART" id="SM00834"/>
    </source>
</evidence>
<reference evidence="3 4" key="5">
    <citation type="journal article" date="2010" name="Appl. Environ. Microbiol.">
        <title>phrR-like gene praR of Azorhizobium caulinodans ORS571 is essential for symbiosis with Sesbania rostrata and is involved in expression of reb genes.</title>
        <authorList>
            <person name="Akiba N."/>
            <person name="Aono T."/>
            <person name="Toyazaki H."/>
            <person name="Sato S."/>
            <person name="Oyaizu H."/>
        </authorList>
    </citation>
    <scope>NUCLEOTIDE SEQUENCE [LARGE SCALE GENOMIC DNA]</scope>
    <source>
        <strain evidence="4">ATCC 43989 / DSM 5975 / JCM 20966 / LMG 6465 / NBRC 14845 / NCIMB 13405 / ORS 571</strain>
    </source>
</reference>
<dbReference type="RefSeq" id="WP_012172620.1">
    <property type="nucleotide sequence ID" value="NC_009937.1"/>
</dbReference>
<dbReference type="eggNOG" id="COG2331">
    <property type="taxonomic scope" value="Bacteria"/>
</dbReference>
<evidence type="ECO:0000313" key="4">
    <source>
        <dbReference type="Proteomes" id="UP000000270"/>
    </source>
</evidence>
<feature type="region of interest" description="Disordered" evidence="1">
    <location>
        <begin position="94"/>
        <end position="117"/>
    </location>
</feature>
<evidence type="ECO:0000256" key="1">
    <source>
        <dbReference type="SAM" id="MobiDB-lite"/>
    </source>
</evidence>
<dbReference type="EMBL" id="AP009384">
    <property type="protein sequence ID" value="BAF90098.1"/>
    <property type="molecule type" value="Genomic_DNA"/>
</dbReference>
<dbReference type="InterPro" id="IPR013429">
    <property type="entry name" value="Regulatory_FmdB_Zinc_ribbon"/>
</dbReference>
<name>A8HRV3_AZOC5</name>
<dbReference type="SMART" id="SM00834">
    <property type="entry name" value="CxxC_CXXC_SSSS"/>
    <property type="match status" value="1"/>
</dbReference>
<dbReference type="AlphaFoldDB" id="A8HRV3"/>
<dbReference type="KEGG" id="azc:AZC_4100"/>
<reference evidence="4" key="2">
    <citation type="submission" date="2007-04" db="EMBL/GenBank/DDBJ databases">
        <title>Complete genome sequence of the nitrogen-fixing bacterium Azorhizobium caulinodans ORS571.</title>
        <authorList>
            <person name="Lee K.B."/>
            <person name="Backer P.D."/>
            <person name="Aono T."/>
            <person name="Liu C.T."/>
            <person name="Suzuki S."/>
            <person name="Suzuki T."/>
            <person name="Kaneko T."/>
            <person name="Yamada M."/>
            <person name="Tabata S."/>
            <person name="Kupfer D.M."/>
            <person name="Najar F.Z."/>
            <person name="Wiley G.B."/>
            <person name="Roe B."/>
            <person name="Binnewies T."/>
            <person name="Ussery D."/>
            <person name="Vereecke D."/>
            <person name="Gevers D."/>
            <person name="Holsters M."/>
            <person name="Oyaizu H."/>
        </authorList>
    </citation>
    <scope>NUCLEOTIDE SEQUENCE [LARGE SCALE GENOMIC DNA]</scope>
    <source>
        <strain evidence="4">ATCC 43989 / DSM 5975 / JCM 20966 / LMG 6465 / NBRC 14845 / NCIMB 13405 / ORS 571</strain>
    </source>
</reference>
<reference evidence="3 4" key="6">
    <citation type="journal article" date="2011" name="Appl. Environ. Microbiol.">
        <title>Involvement of the azorhizobial chromosome partition gene (parA) in the onset of bacteroid differentiation during Sesbania rostrata stem nodule development.</title>
        <authorList>
            <person name="Liu CT."/>
            <person name="Lee KB."/>
            <person name="Wang YS."/>
            <person name="Peng MH."/>
            <person name="Lee KT."/>
            <person name="Suzuki S."/>
            <person name="Suzuki T."/>
            <person name="Oyaizu H."/>
        </authorList>
    </citation>
    <scope>NUCLEOTIDE SEQUENCE [LARGE SCALE GENOMIC DNA]</scope>
    <source>
        <strain evidence="4">ATCC 43989 / DSM 5975 / JCM 20966 / LMG 6465 / NBRC 14845 / NCIMB 13405 / ORS 571</strain>
    </source>
</reference>
<dbReference type="Proteomes" id="UP000000270">
    <property type="component" value="Chromosome"/>
</dbReference>
<dbReference type="STRING" id="438753.AZC_4100"/>
<gene>
    <name evidence="3" type="primary">fmdB</name>
    <name evidence="3" type="ordered locus">AZC_4100</name>
</gene>